<dbReference type="EC" id="2.7.7.65" evidence="2"/>
<dbReference type="SUPFAM" id="SSF55073">
    <property type="entry name" value="Nucleotide cyclase"/>
    <property type="match status" value="1"/>
</dbReference>
<dbReference type="CDD" id="cd01949">
    <property type="entry name" value="GGDEF"/>
    <property type="match status" value="1"/>
</dbReference>
<dbReference type="PROSITE" id="PS50887">
    <property type="entry name" value="GGDEF"/>
    <property type="match status" value="1"/>
</dbReference>
<dbReference type="GO" id="GO:0043709">
    <property type="term" value="P:cell adhesion involved in single-species biofilm formation"/>
    <property type="evidence" value="ECO:0007669"/>
    <property type="project" value="TreeGrafter"/>
</dbReference>
<feature type="transmembrane region" description="Helical" evidence="4">
    <location>
        <begin position="392"/>
        <end position="408"/>
    </location>
</feature>
<feature type="transmembrane region" description="Helical" evidence="4">
    <location>
        <begin position="278"/>
        <end position="298"/>
    </location>
</feature>
<keyword evidence="4" id="KW-1133">Transmembrane helix</keyword>
<dbReference type="AlphaFoldDB" id="A0A6C0Y098"/>
<dbReference type="EMBL" id="CP044455">
    <property type="protein sequence ID" value="QIC69624.1"/>
    <property type="molecule type" value="Genomic_DNA"/>
</dbReference>
<evidence type="ECO:0000259" key="5">
    <source>
        <dbReference type="PROSITE" id="PS50887"/>
    </source>
</evidence>
<dbReference type="Pfam" id="PF07695">
    <property type="entry name" value="7TMR-DISM_7TM"/>
    <property type="match status" value="1"/>
</dbReference>
<evidence type="ECO:0000256" key="3">
    <source>
        <dbReference type="ARBA" id="ARBA00034247"/>
    </source>
</evidence>
<dbReference type="GO" id="GO:0005886">
    <property type="term" value="C:plasma membrane"/>
    <property type="evidence" value="ECO:0007669"/>
    <property type="project" value="TreeGrafter"/>
</dbReference>
<proteinExistence type="predicted"/>
<dbReference type="Pfam" id="PF00990">
    <property type="entry name" value="GGDEF"/>
    <property type="match status" value="1"/>
</dbReference>
<feature type="transmembrane region" description="Helical" evidence="4">
    <location>
        <begin position="366"/>
        <end position="386"/>
    </location>
</feature>
<dbReference type="Gene3D" id="2.60.120.260">
    <property type="entry name" value="Galactose-binding domain-like"/>
    <property type="match status" value="1"/>
</dbReference>
<feature type="transmembrane region" description="Helical" evidence="4">
    <location>
        <begin position="209"/>
        <end position="233"/>
    </location>
</feature>
<sequence length="626" mass="71025">MSAGIIILLEQRAYFRISLLLMAWLCLCALSLASARAHYDSSPDSYYQQQLITTLQFSERSSTNLDGSWLFYNQQFIQQPSAVLTAERVHLPASFQQLTGQMEGYGTFIGHFQLPKEFVGRRIAIWMPSQQGAYRVYLNGEPLARVGEAGPDAARHENGNGHRLAHFIADSESFTLAIQASSFQNSRGGLEHSIKIGLSRTINYQYQRLMMSVAMISGGVLGIGLFTLVFSFFRGVMSPNAQSMFVFGIFIVFLALHNLFAAPYAYTAFTDINWIWGLRLQYLFSFLAILFFLSYMFLFNQRYLHRWVYCAALLLIAINLVAALWAPPMVLEQLALWSSLFSLLVLINFIYGFAETLRQKLSYSKLTVCAVVLLFGSFIHDLLLALNLIESIPLSFISTSLYALLIMLQQARNYARDTAYIEKLNNRLLSLNNSLDVKVKERTAQLSQLNAKLELQVKIDALTGAYNRRALNDEILLRFEQTCQQPEHTLAFVMLDVDYFKKYNDHYGHLKGDLVLQQLVLILNRALPKNAYVARYGGEEFALILHNVPIALLEPMMVQVLQAVRAEQIQHIARQDAKNYVTVSMGVAWMTGKQPYASVLEFMKAADQQLYLAKEAGRDQYRIAGH</sequence>
<evidence type="ECO:0000256" key="1">
    <source>
        <dbReference type="ARBA" id="ARBA00001946"/>
    </source>
</evidence>
<dbReference type="Gene3D" id="3.30.70.270">
    <property type="match status" value="1"/>
</dbReference>
<feature type="domain" description="GGDEF" evidence="5">
    <location>
        <begin position="488"/>
        <end position="626"/>
    </location>
</feature>
<feature type="transmembrane region" description="Helical" evidence="4">
    <location>
        <begin position="334"/>
        <end position="354"/>
    </location>
</feature>
<dbReference type="RefSeq" id="WP_163145566.1">
    <property type="nucleotide sequence ID" value="NZ_CP044455.1"/>
</dbReference>
<gene>
    <name evidence="6" type="ORF">FSC09_04005</name>
</gene>
<evidence type="ECO:0000256" key="4">
    <source>
        <dbReference type="SAM" id="Phobius"/>
    </source>
</evidence>
<evidence type="ECO:0000313" key="7">
    <source>
        <dbReference type="Proteomes" id="UP000503440"/>
    </source>
</evidence>
<dbReference type="InterPro" id="IPR000160">
    <property type="entry name" value="GGDEF_dom"/>
</dbReference>
<dbReference type="SMART" id="SM00267">
    <property type="entry name" value="GGDEF"/>
    <property type="match status" value="1"/>
</dbReference>
<dbReference type="PANTHER" id="PTHR45138:SF9">
    <property type="entry name" value="DIGUANYLATE CYCLASE DGCM-RELATED"/>
    <property type="match status" value="1"/>
</dbReference>
<comment type="cofactor">
    <cofactor evidence="1">
        <name>Mg(2+)</name>
        <dbReference type="ChEBI" id="CHEBI:18420"/>
    </cofactor>
</comment>
<protein>
    <recommendedName>
        <fullName evidence="2">diguanylate cyclase</fullName>
        <ecNumber evidence="2">2.7.7.65</ecNumber>
    </recommendedName>
</protein>
<dbReference type="PANTHER" id="PTHR45138">
    <property type="entry name" value="REGULATORY COMPONENTS OF SENSORY TRANSDUCTION SYSTEM"/>
    <property type="match status" value="1"/>
</dbReference>
<feature type="transmembrane region" description="Helical" evidence="4">
    <location>
        <begin position="307"/>
        <end position="328"/>
    </location>
</feature>
<dbReference type="GO" id="GO:1902201">
    <property type="term" value="P:negative regulation of bacterial-type flagellum-dependent cell motility"/>
    <property type="evidence" value="ECO:0007669"/>
    <property type="project" value="TreeGrafter"/>
</dbReference>
<dbReference type="GO" id="GO:0052621">
    <property type="term" value="F:diguanylate cyclase activity"/>
    <property type="evidence" value="ECO:0007669"/>
    <property type="project" value="UniProtKB-EC"/>
</dbReference>
<feature type="transmembrane region" description="Helical" evidence="4">
    <location>
        <begin position="245"/>
        <end position="266"/>
    </location>
</feature>
<dbReference type="InterPro" id="IPR043128">
    <property type="entry name" value="Rev_trsase/Diguanyl_cyclase"/>
</dbReference>
<comment type="catalytic activity">
    <reaction evidence="3">
        <text>2 GTP = 3',3'-c-di-GMP + 2 diphosphate</text>
        <dbReference type="Rhea" id="RHEA:24898"/>
        <dbReference type="ChEBI" id="CHEBI:33019"/>
        <dbReference type="ChEBI" id="CHEBI:37565"/>
        <dbReference type="ChEBI" id="CHEBI:58805"/>
        <dbReference type="EC" id="2.7.7.65"/>
    </reaction>
</comment>
<dbReference type="InterPro" id="IPR029787">
    <property type="entry name" value="Nucleotide_cyclase"/>
</dbReference>
<evidence type="ECO:0000256" key="2">
    <source>
        <dbReference type="ARBA" id="ARBA00012528"/>
    </source>
</evidence>
<dbReference type="Proteomes" id="UP000503440">
    <property type="component" value="Chromosome"/>
</dbReference>
<organism evidence="6 7">
    <name type="scientific">Acinetobacter indicus</name>
    <dbReference type="NCBI Taxonomy" id="756892"/>
    <lineage>
        <taxon>Bacteria</taxon>
        <taxon>Pseudomonadati</taxon>
        <taxon>Pseudomonadota</taxon>
        <taxon>Gammaproteobacteria</taxon>
        <taxon>Moraxellales</taxon>
        <taxon>Moraxellaceae</taxon>
        <taxon>Acinetobacter</taxon>
    </lineage>
</organism>
<reference evidence="6 7" key="1">
    <citation type="submission" date="2019-09" db="EMBL/GenBank/DDBJ databases">
        <title>Non-baumannii Acinetobacter spp. carrying blaNDM-1 isolated in China.</title>
        <authorList>
            <person name="Cui C."/>
            <person name="Chen C."/>
            <person name="Sun J."/>
            <person name="Liu Y."/>
        </authorList>
    </citation>
    <scope>NUCLEOTIDE SEQUENCE [LARGE SCALE GENOMIC DNA]</scope>
    <source>
        <strain evidence="6 7">B18</strain>
    </source>
</reference>
<accession>A0A6C0Y098</accession>
<dbReference type="InterPro" id="IPR011623">
    <property type="entry name" value="7TMR_DISM_rcpt_extracell_dom1"/>
</dbReference>
<dbReference type="InterPro" id="IPR050469">
    <property type="entry name" value="Diguanylate_Cyclase"/>
</dbReference>
<dbReference type="FunFam" id="3.30.70.270:FF:000001">
    <property type="entry name" value="Diguanylate cyclase domain protein"/>
    <property type="match status" value="1"/>
</dbReference>
<keyword evidence="4" id="KW-0812">Transmembrane</keyword>
<keyword evidence="4" id="KW-0472">Membrane</keyword>
<dbReference type="SUPFAM" id="SSF49785">
    <property type="entry name" value="Galactose-binding domain-like"/>
    <property type="match status" value="1"/>
</dbReference>
<name>A0A6C0Y098_9GAMM</name>
<dbReference type="InterPro" id="IPR008979">
    <property type="entry name" value="Galactose-bd-like_sf"/>
</dbReference>
<evidence type="ECO:0000313" key="6">
    <source>
        <dbReference type="EMBL" id="QIC69624.1"/>
    </source>
</evidence>
<dbReference type="NCBIfam" id="TIGR00254">
    <property type="entry name" value="GGDEF"/>
    <property type="match status" value="1"/>
</dbReference>